<keyword evidence="5" id="KW-0411">Iron-sulfur</keyword>
<dbReference type="InterPro" id="IPR058240">
    <property type="entry name" value="rSAM_sf"/>
</dbReference>
<dbReference type="SFLD" id="SFLDG01384">
    <property type="entry name" value="thioether_bond_formation_requi"/>
    <property type="match status" value="1"/>
</dbReference>
<dbReference type="InterPro" id="IPR024023">
    <property type="entry name" value="rSAM_paired_HxsB"/>
</dbReference>
<dbReference type="SFLD" id="SFLDG01386">
    <property type="entry name" value="main_SPASM_domain-containing"/>
    <property type="match status" value="1"/>
</dbReference>
<dbReference type="KEGG" id="pman:OU5_1658"/>
<dbReference type="HOGENOM" id="CLU_009273_2_0_6"/>
<organism evidence="7 8">
    <name type="scientific">Pseudomonas mandelii JR-1</name>
    <dbReference type="NCBI Taxonomy" id="1147786"/>
    <lineage>
        <taxon>Bacteria</taxon>
        <taxon>Pseudomonadati</taxon>
        <taxon>Pseudomonadota</taxon>
        <taxon>Gammaproteobacteria</taxon>
        <taxon>Pseudomonadales</taxon>
        <taxon>Pseudomonadaceae</taxon>
        <taxon>Pseudomonas</taxon>
    </lineage>
</organism>
<dbReference type="GO" id="GO:0016491">
    <property type="term" value="F:oxidoreductase activity"/>
    <property type="evidence" value="ECO:0007669"/>
    <property type="project" value="InterPro"/>
</dbReference>
<keyword evidence="2" id="KW-0949">S-adenosyl-L-methionine</keyword>
<dbReference type="Pfam" id="PF04055">
    <property type="entry name" value="Radical_SAM"/>
    <property type="match status" value="1"/>
</dbReference>
<feature type="domain" description="Radical SAM core" evidence="6">
    <location>
        <begin position="96"/>
        <end position="244"/>
    </location>
</feature>
<dbReference type="PANTHER" id="PTHR43273:SF8">
    <property type="entry name" value="RADICAL SAM DOMAIN PROTEIN"/>
    <property type="match status" value="1"/>
</dbReference>
<evidence type="ECO:0000259" key="6">
    <source>
        <dbReference type="Pfam" id="PF04055"/>
    </source>
</evidence>
<evidence type="ECO:0000256" key="2">
    <source>
        <dbReference type="ARBA" id="ARBA00022691"/>
    </source>
</evidence>
<keyword evidence="3" id="KW-0479">Metal-binding</keyword>
<reference evidence="7 8" key="1">
    <citation type="journal article" date="2012" name="J. Bacteriol.">
        <title>Genome sequence of cold-adapted Pseudomonas mandelii strain JR-1.</title>
        <authorList>
            <person name="Jang S.H."/>
            <person name="Kim J."/>
            <person name="Kim J."/>
            <person name="Hong S."/>
            <person name="Lee C."/>
        </authorList>
    </citation>
    <scope>NUCLEOTIDE SEQUENCE [LARGE SCALE GENOMIC DNA]</scope>
    <source>
        <strain evidence="7 8">JR-1</strain>
    </source>
</reference>
<dbReference type="InterPro" id="IPR013785">
    <property type="entry name" value="Aldolase_TIM"/>
</dbReference>
<evidence type="ECO:0000313" key="8">
    <source>
        <dbReference type="Proteomes" id="UP000026913"/>
    </source>
</evidence>
<dbReference type="CDD" id="cd01335">
    <property type="entry name" value="Radical_SAM"/>
    <property type="match status" value="1"/>
</dbReference>
<dbReference type="SFLD" id="SFLDS00029">
    <property type="entry name" value="Radical_SAM"/>
    <property type="match status" value="1"/>
</dbReference>
<name>A0A024E7I4_9PSED</name>
<evidence type="ECO:0000256" key="5">
    <source>
        <dbReference type="ARBA" id="ARBA00023014"/>
    </source>
</evidence>
<dbReference type="GO" id="GO:0046872">
    <property type="term" value="F:metal ion binding"/>
    <property type="evidence" value="ECO:0007669"/>
    <property type="project" value="UniProtKB-KW"/>
</dbReference>
<keyword evidence="4" id="KW-0408">Iron</keyword>
<evidence type="ECO:0000313" key="7">
    <source>
        <dbReference type="EMBL" id="AHZ68737.1"/>
    </source>
</evidence>
<protein>
    <recommendedName>
        <fullName evidence="6">Radical SAM core domain-containing protein</fullName>
    </recommendedName>
</protein>
<evidence type="ECO:0000256" key="3">
    <source>
        <dbReference type="ARBA" id="ARBA00022723"/>
    </source>
</evidence>
<dbReference type="NCBIfam" id="TIGR03978">
    <property type="entry name" value="rSAM_paired_1"/>
    <property type="match status" value="1"/>
</dbReference>
<proteinExistence type="predicted"/>
<accession>A0A024E7I4</accession>
<dbReference type="Gene3D" id="3.20.20.70">
    <property type="entry name" value="Aldolase class I"/>
    <property type="match status" value="1"/>
</dbReference>
<dbReference type="SUPFAM" id="SSF102114">
    <property type="entry name" value="Radical SAM enzymes"/>
    <property type="match status" value="1"/>
</dbReference>
<comment type="cofactor">
    <cofactor evidence="1">
        <name>[4Fe-4S] cluster</name>
        <dbReference type="ChEBI" id="CHEBI:49883"/>
    </cofactor>
</comment>
<dbReference type="RefSeq" id="WP_042932268.1">
    <property type="nucleotide sequence ID" value="NZ_CP005960.1"/>
</dbReference>
<dbReference type="InterPro" id="IPR007197">
    <property type="entry name" value="rSAM"/>
</dbReference>
<dbReference type="OrthoDB" id="9782387at2"/>
<dbReference type="InterPro" id="IPR023867">
    <property type="entry name" value="Sulphatase_maturase_rSAM"/>
</dbReference>
<dbReference type="Proteomes" id="UP000026913">
    <property type="component" value="Chromosome"/>
</dbReference>
<dbReference type="AlphaFoldDB" id="A0A024E7I4"/>
<dbReference type="EMBL" id="CP005960">
    <property type="protein sequence ID" value="AHZ68737.1"/>
    <property type="molecule type" value="Genomic_DNA"/>
</dbReference>
<dbReference type="GO" id="GO:0051536">
    <property type="term" value="F:iron-sulfur cluster binding"/>
    <property type="evidence" value="ECO:0007669"/>
    <property type="project" value="UniProtKB-KW"/>
</dbReference>
<evidence type="ECO:0000256" key="4">
    <source>
        <dbReference type="ARBA" id="ARBA00023004"/>
    </source>
</evidence>
<dbReference type="SFLD" id="SFLDG01067">
    <property type="entry name" value="SPASM/twitch_domain_containing"/>
    <property type="match status" value="1"/>
</dbReference>
<dbReference type="PANTHER" id="PTHR43273">
    <property type="entry name" value="ANAEROBIC SULFATASE-MATURATING ENZYME HOMOLOG ASLB-RELATED"/>
    <property type="match status" value="1"/>
</dbReference>
<gene>
    <name evidence="7" type="ORF">OU5_1658</name>
</gene>
<sequence length="481" mass="53490">MNANFVAGSLLPFGFHRLDDQSVVAVSAAGDHTFLTQQELLALIQTPETLELKKRAELQSKYFLTGNSSIGTLELLRSRIAARKETVLAGQSLHIIVPTLQCEHSCQYCQVSRRLEDVGHSMSPSQIDASCATIFQSQANALTIEFQGGDPLLRFDLIQRAIDLIQKMNLEHKRRIRFVVASTLHQLTSGMCEYFRSNQVYLSTSLDGPALLHNKNRPIPSRDSHARTLAGIELARSIMGPQAVAALMTTTKASLAYPEAIVDEYVKNGFTEIFMRPLSLYGFARRNIKHLGYTLPEFTNFYQKALQRVLEWNARGTELREGTAALIFNKLLSPFDAGYVDLQSPTGSGLAVLVYNYDGYVYPSDEARMLAETGDGSLRLGSIGDSLAQLMASPVMRQLIETSISTQAVGCETCAFNSFCGPDPVGAQAEFGDMRTVALLTEHCKRHKWLFEYFFRKLRTADDDFLDIAYRWAHPAGYSNA</sequence>
<evidence type="ECO:0000256" key="1">
    <source>
        <dbReference type="ARBA" id="ARBA00001966"/>
    </source>
</evidence>